<protein>
    <submittedName>
        <fullName evidence="1">Uncharacterized protein</fullName>
    </submittedName>
</protein>
<dbReference type="AlphaFoldDB" id="A0AB39U793"/>
<dbReference type="KEGG" id="baqk:QN215_01445"/>
<accession>A0AB39U793</accession>
<dbReference type="RefSeq" id="WP_369344374.1">
    <property type="nucleotide sequence ID" value="NZ_CP129674.1"/>
</dbReference>
<dbReference type="EMBL" id="CP129674">
    <property type="protein sequence ID" value="XDS44828.1"/>
    <property type="molecule type" value="Genomic_DNA"/>
</dbReference>
<sequence>MPSRATIIARRAIVYAPHELQKRAVSVHCELVKVSTTKMLDIEAKTAQFWPIFMNATLTSSQ</sequence>
<organism evidence="1">
    <name type="scientific">Bifidobacterium aquikefiricola</name>
    <dbReference type="NCBI Taxonomy" id="3059038"/>
    <lineage>
        <taxon>Bacteria</taxon>
        <taxon>Bacillati</taxon>
        <taxon>Actinomycetota</taxon>
        <taxon>Actinomycetes</taxon>
        <taxon>Bifidobacteriales</taxon>
        <taxon>Bifidobacteriaceae</taxon>
        <taxon>Bifidobacterium</taxon>
    </lineage>
</organism>
<evidence type="ECO:0000313" key="1">
    <source>
        <dbReference type="EMBL" id="XDS44828.1"/>
    </source>
</evidence>
<reference evidence="1" key="1">
    <citation type="submission" date="2023-07" db="EMBL/GenBank/DDBJ databases">
        <title>Bifidobacterium aquikefiriaerophilum sp. nov. and Bifidobacterium eccum sp. nov., isolated from water kefir.</title>
        <authorList>
            <person name="Breselge S."/>
            <person name="Bellassi P."/>
            <person name="Barcenilla C."/>
            <person name="Alvarez-Ordonez A."/>
            <person name="Morelli L."/>
            <person name="Cotter P.D."/>
        </authorList>
    </citation>
    <scope>NUCLEOTIDE SEQUENCE</scope>
    <source>
        <strain evidence="1">WK041_4_12</strain>
    </source>
</reference>
<name>A0AB39U793_9BIFI</name>
<proteinExistence type="predicted"/>
<gene>
    <name evidence="1" type="ORF">QN215_01445</name>
</gene>